<keyword evidence="3" id="KW-1185">Reference proteome</keyword>
<dbReference type="RefSeq" id="XP_019855172.1">
    <property type="nucleotide sequence ID" value="XM_019999613.1"/>
</dbReference>
<organism evidence="2 3">
    <name type="scientific">Amphimedon queenslandica</name>
    <name type="common">Sponge</name>
    <dbReference type="NCBI Taxonomy" id="400682"/>
    <lineage>
        <taxon>Eukaryota</taxon>
        <taxon>Metazoa</taxon>
        <taxon>Porifera</taxon>
        <taxon>Demospongiae</taxon>
        <taxon>Heteroscleromorpha</taxon>
        <taxon>Haplosclerida</taxon>
        <taxon>Niphatidae</taxon>
        <taxon>Amphimedon</taxon>
    </lineage>
</organism>
<dbReference type="InterPro" id="IPR029021">
    <property type="entry name" value="Prot-tyrosine_phosphatase-like"/>
</dbReference>
<dbReference type="Gene3D" id="3.90.190.10">
    <property type="entry name" value="Protein tyrosine phosphatase superfamily"/>
    <property type="match status" value="1"/>
</dbReference>
<accession>A0AAN0JEI1</accession>
<dbReference type="CDD" id="cd00047">
    <property type="entry name" value="PTPc"/>
    <property type="match status" value="1"/>
</dbReference>
<reference evidence="2" key="2">
    <citation type="submission" date="2024-06" db="UniProtKB">
        <authorList>
            <consortium name="EnsemblMetazoa"/>
        </authorList>
    </citation>
    <scope>IDENTIFICATION</scope>
</reference>
<protein>
    <recommendedName>
        <fullName evidence="1">Tyrosine-protein phosphatase domain-containing protein</fullName>
    </recommendedName>
</protein>
<dbReference type="GO" id="GO:0004725">
    <property type="term" value="F:protein tyrosine phosphatase activity"/>
    <property type="evidence" value="ECO:0007669"/>
    <property type="project" value="InterPro"/>
</dbReference>
<dbReference type="InterPro" id="IPR000242">
    <property type="entry name" value="PTP_cat"/>
</dbReference>
<proteinExistence type="predicted"/>
<dbReference type="KEGG" id="aqu:100639576"/>
<dbReference type="PANTHER" id="PTHR19134">
    <property type="entry name" value="RECEPTOR-TYPE TYROSINE-PROTEIN PHOSPHATASE"/>
    <property type="match status" value="1"/>
</dbReference>
<dbReference type="AlphaFoldDB" id="A0AAN0JEI1"/>
<dbReference type="PANTHER" id="PTHR19134:SF449">
    <property type="entry name" value="TYROSINE-PROTEIN PHOSPHATASE 1"/>
    <property type="match status" value="1"/>
</dbReference>
<evidence type="ECO:0000313" key="2">
    <source>
        <dbReference type="EnsemblMetazoa" id="XP_019855172.1"/>
    </source>
</evidence>
<feature type="domain" description="Tyrosine-protein phosphatase" evidence="1">
    <location>
        <begin position="60"/>
        <end position="238"/>
    </location>
</feature>
<dbReference type="Proteomes" id="UP000007879">
    <property type="component" value="Unassembled WGS sequence"/>
</dbReference>
<reference evidence="3" key="1">
    <citation type="journal article" date="2010" name="Nature">
        <title>The Amphimedon queenslandica genome and the evolution of animal complexity.</title>
        <authorList>
            <person name="Srivastava M."/>
            <person name="Simakov O."/>
            <person name="Chapman J."/>
            <person name="Fahey B."/>
            <person name="Gauthier M.E."/>
            <person name="Mitros T."/>
            <person name="Richards G.S."/>
            <person name="Conaco C."/>
            <person name="Dacre M."/>
            <person name="Hellsten U."/>
            <person name="Larroux C."/>
            <person name="Putnam N.H."/>
            <person name="Stanke M."/>
            <person name="Adamska M."/>
            <person name="Darling A."/>
            <person name="Degnan S.M."/>
            <person name="Oakley T.H."/>
            <person name="Plachetzki D.C."/>
            <person name="Zhai Y."/>
            <person name="Adamski M."/>
            <person name="Calcino A."/>
            <person name="Cummins S.F."/>
            <person name="Goodstein D.M."/>
            <person name="Harris C."/>
            <person name="Jackson D.J."/>
            <person name="Leys S.P."/>
            <person name="Shu S."/>
            <person name="Woodcroft B.J."/>
            <person name="Vervoort M."/>
            <person name="Kosik K.S."/>
            <person name="Manning G."/>
            <person name="Degnan B.M."/>
            <person name="Rokhsar D.S."/>
        </authorList>
    </citation>
    <scope>NUCLEOTIDE SEQUENCE [LARGE SCALE GENOMIC DNA]</scope>
</reference>
<dbReference type="SUPFAM" id="SSF52799">
    <property type="entry name" value="(Phosphotyrosine protein) phosphatases II"/>
    <property type="match status" value="1"/>
</dbReference>
<name>A0AAN0JEI1_AMPQE</name>
<dbReference type="Pfam" id="PF00102">
    <property type="entry name" value="Y_phosphatase"/>
    <property type="match status" value="1"/>
</dbReference>
<dbReference type="GeneID" id="100639576"/>
<dbReference type="PROSITE" id="PS50055">
    <property type="entry name" value="TYR_PHOSPHATASE_PTP"/>
    <property type="match status" value="1"/>
</dbReference>
<evidence type="ECO:0000259" key="1">
    <source>
        <dbReference type="PROSITE" id="PS50055"/>
    </source>
</evidence>
<dbReference type="SMART" id="SM00194">
    <property type="entry name" value="PTPc"/>
    <property type="match status" value="1"/>
</dbReference>
<dbReference type="PRINTS" id="PR00700">
    <property type="entry name" value="PRTYPHPHTASE"/>
</dbReference>
<evidence type="ECO:0000313" key="3">
    <source>
        <dbReference type="Proteomes" id="UP000007879"/>
    </source>
</evidence>
<dbReference type="EnsemblMetazoa" id="XM_019999613.1">
    <property type="protein sequence ID" value="XP_019855172.1"/>
    <property type="gene ID" value="LOC100639576"/>
</dbReference>
<sequence>MVILASVNNLNEPEVKEPIPVIDFAKHVETMHNNQDYLFTEEFFRIEPDHAPTRRATKNNKERNRFLSIAAYDHSRVVLEHHPSGSDYINANYINGYDEKSGSYIATQAPLASTANEFWCMVWEKEAPVIVMLTNLVENDKEKCHQYWPKSAIEGENVLKFSSFELTLLEESVNEHYTIRKLSIKMIGSNEKKTVDQYHFTSWPNHGTPSSSGPLLEFMDIVQQKYAPYDGPMVVHCR</sequence>
<dbReference type="InterPro" id="IPR050348">
    <property type="entry name" value="Protein-Tyr_Phosphatase"/>
</dbReference>